<dbReference type="GO" id="GO:0070034">
    <property type="term" value="F:telomerase RNA binding"/>
    <property type="evidence" value="ECO:0007669"/>
    <property type="project" value="TreeGrafter"/>
</dbReference>
<dbReference type="PANTHER" id="PTHR13305:SF0">
    <property type="entry name" value="H_ACA RIBONUCLEOPROTEIN COMPLEX SUBUNIT 3"/>
    <property type="match status" value="1"/>
</dbReference>
<protein>
    <recommendedName>
        <fullName evidence="3">Nucleolar protein 10</fullName>
    </recommendedName>
</protein>
<keyword evidence="2" id="KW-1185">Reference proteome</keyword>
<dbReference type="Proteomes" id="UP000015106">
    <property type="component" value="Chromosome 6"/>
</dbReference>
<evidence type="ECO:0000313" key="1">
    <source>
        <dbReference type="EnsemblPlants" id="TuG1812G0600002495.01.T03"/>
    </source>
</evidence>
<dbReference type="InterPro" id="IPR007264">
    <property type="entry name" value="H/ACA_rnp_Nop10"/>
</dbReference>
<dbReference type="EnsemblPlants" id="TuG1812G0600002495.01.T03">
    <property type="protein sequence ID" value="TuG1812G0600002495.01.T03"/>
    <property type="gene ID" value="TuG1812G0600002495.01"/>
</dbReference>
<evidence type="ECO:0000313" key="2">
    <source>
        <dbReference type="Proteomes" id="UP000015106"/>
    </source>
</evidence>
<dbReference type="GO" id="GO:0031429">
    <property type="term" value="C:box H/ACA snoRNP complex"/>
    <property type="evidence" value="ECO:0007669"/>
    <property type="project" value="TreeGrafter"/>
</dbReference>
<reference evidence="1" key="2">
    <citation type="submission" date="2018-03" db="EMBL/GenBank/DDBJ databases">
        <title>The Triticum urartu genome reveals the dynamic nature of wheat genome evolution.</title>
        <authorList>
            <person name="Ling H."/>
            <person name="Ma B."/>
            <person name="Shi X."/>
            <person name="Liu H."/>
            <person name="Dong L."/>
            <person name="Sun H."/>
            <person name="Cao Y."/>
            <person name="Gao Q."/>
            <person name="Zheng S."/>
            <person name="Li Y."/>
            <person name="Yu Y."/>
            <person name="Du H."/>
            <person name="Qi M."/>
            <person name="Li Y."/>
            <person name="Yu H."/>
            <person name="Cui Y."/>
            <person name="Wang N."/>
            <person name="Chen C."/>
            <person name="Wu H."/>
            <person name="Zhao Y."/>
            <person name="Zhang J."/>
            <person name="Li Y."/>
            <person name="Zhou W."/>
            <person name="Zhang B."/>
            <person name="Hu W."/>
            <person name="Eijk M."/>
            <person name="Tang J."/>
            <person name="Witsenboer H."/>
            <person name="Zhao S."/>
            <person name="Li Z."/>
            <person name="Zhang A."/>
            <person name="Wang D."/>
            <person name="Liang C."/>
        </authorList>
    </citation>
    <scope>NUCLEOTIDE SEQUENCE [LARGE SCALE GENOMIC DNA]</scope>
    <source>
        <strain evidence="1">cv. G1812</strain>
    </source>
</reference>
<dbReference type="Gene3D" id="4.10.80.300">
    <property type="match status" value="1"/>
</dbReference>
<gene>
    <name evidence="1" type="primary">LOC125513589</name>
</gene>
<dbReference type="AlphaFoldDB" id="A0A8R7USD6"/>
<sequence length="91" mass="10137">MYLQFYTNEKGEKVYTTKKESPLGVPTQSAHPGIPTSFPWFCLGCWILLHVHYLPSLEFVHSMPASCAVKEGYTCVIVMSGCSTSLLVSDF</sequence>
<organism evidence="1 2">
    <name type="scientific">Triticum urartu</name>
    <name type="common">Red wild einkorn</name>
    <name type="synonym">Crithodium urartu</name>
    <dbReference type="NCBI Taxonomy" id="4572"/>
    <lineage>
        <taxon>Eukaryota</taxon>
        <taxon>Viridiplantae</taxon>
        <taxon>Streptophyta</taxon>
        <taxon>Embryophyta</taxon>
        <taxon>Tracheophyta</taxon>
        <taxon>Spermatophyta</taxon>
        <taxon>Magnoliopsida</taxon>
        <taxon>Liliopsida</taxon>
        <taxon>Poales</taxon>
        <taxon>Poaceae</taxon>
        <taxon>BOP clade</taxon>
        <taxon>Pooideae</taxon>
        <taxon>Triticodae</taxon>
        <taxon>Triticeae</taxon>
        <taxon>Triticinae</taxon>
        <taxon>Triticum</taxon>
    </lineage>
</organism>
<reference evidence="2" key="1">
    <citation type="journal article" date="2013" name="Nature">
        <title>Draft genome of the wheat A-genome progenitor Triticum urartu.</title>
        <authorList>
            <person name="Ling H.Q."/>
            <person name="Zhao S."/>
            <person name="Liu D."/>
            <person name="Wang J."/>
            <person name="Sun H."/>
            <person name="Zhang C."/>
            <person name="Fan H."/>
            <person name="Li D."/>
            <person name="Dong L."/>
            <person name="Tao Y."/>
            <person name="Gao C."/>
            <person name="Wu H."/>
            <person name="Li Y."/>
            <person name="Cui Y."/>
            <person name="Guo X."/>
            <person name="Zheng S."/>
            <person name="Wang B."/>
            <person name="Yu K."/>
            <person name="Liang Q."/>
            <person name="Yang W."/>
            <person name="Lou X."/>
            <person name="Chen J."/>
            <person name="Feng M."/>
            <person name="Jian J."/>
            <person name="Zhang X."/>
            <person name="Luo G."/>
            <person name="Jiang Y."/>
            <person name="Liu J."/>
            <person name="Wang Z."/>
            <person name="Sha Y."/>
            <person name="Zhang B."/>
            <person name="Wu H."/>
            <person name="Tang D."/>
            <person name="Shen Q."/>
            <person name="Xue P."/>
            <person name="Zou S."/>
            <person name="Wang X."/>
            <person name="Liu X."/>
            <person name="Wang F."/>
            <person name="Yang Y."/>
            <person name="An X."/>
            <person name="Dong Z."/>
            <person name="Zhang K."/>
            <person name="Zhang X."/>
            <person name="Luo M.C."/>
            <person name="Dvorak J."/>
            <person name="Tong Y."/>
            <person name="Wang J."/>
            <person name="Yang H."/>
            <person name="Li Z."/>
            <person name="Wang D."/>
            <person name="Zhang A."/>
            <person name="Wang J."/>
        </authorList>
    </citation>
    <scope>NUCLEOTIDE SEQUENCE</scope>
    <source>
        <strain evidence="2">cv. G1812</strain>
    </source>
</reference>
<dbReference type="GO" id="GO:1904874">
    <property type="term" value="P:positive regulation of telomerase RNA localization to Cajal body"/>
    <property type="evidence" value="ECO:0007669"/>
    <property type="project" value="TreeGrafter"/>
</dbReference>
<dbReference type="GO" id="GO:0030515">
    <property type="term" value="F:snoRNA binding"/>
    <property type="evidence" value="ECO:0007669"/>
    <property type="project" value="InterPro"/>
</dbReference>
<reference evidence="1" key="3">
    <citation type="submission" date="2022-06" db="UniProtKB">
        <authorList>
            <consortium name="EnsemblPlants"/>
        </authorList>
    </citation>
    <scope>IDENTIFICATION</scope>
</reference>
<evidence type="ECO:0008006" key="3">
    <source>
        <dbReference type="Google" id="ProtNLM"/>
    </source>
</evidence>
<accession>A0A8R7USD6</accession>
<name>A0A8R7USD6_TRIUA</name>
<proteinExistence type="predicted"/>
<dbReference type="GO" id="GO:0031118">
    <property type="term" value="P:rRNA pseudouridine synthesis"/>
    <property type="evidence" value="ECO:0007669"/>
    <property type="project" value="TreeGrafter"/>
</dbReference>
<dbReference type="PANTHER" id="PTHR13305">
    <property type="entry name" value="RIBOSOME BIOGENESIS PROTEIN NOP10"/>
    <property type="match status" value="1"/>
</dbReference>
<dbReference type="Gramene" id="TuG1812G0600002495.01.T03">
    <property type="protein sequence ID" value="TuG1812G0600002495.01.T03"/>
    <property type="gene ID" value="TuG1812G0600002495.01"/>
</dbReference>
<dbReference type="GO" id="GO:0031120">
    <property type="term" value="P:snRNA pseudouridine synthesis"/>
    <property type="evidence" value="ECO:0007669"/>
    <property type="project" value="TreeGrafter"/>
</dbReference>